<dbReference type="OrthoDB" id="9827393at2"/>
<dbReference type="RefSeq" id="WP_051499286.1">
    <property type="nucleotide sequence ID" value="NZ_CP076607.1"/>
</dbReference>
<evidence type="ECO:0000313" key="4">
    <source>
        <dbReference type="Proteomes" id="UP000683429"/>
    </source>
</evidence>
<dbReference type="Proteomes" id="UP000198809">
    <property type="component" value="Unassembled WGS sequence"/>
</dbReference>
<organism evidence="2 3">
    <name type="scientific">Paenibacillus sophorae</name>
    <dbReference type="NCBI Taxonomy" id="1333845"/>
    <lineage>
        <taxon>Bacteria</taxon>
        <taxon>Bacillati</taxon>
        <taxon>Bacillota</taxon>
        <taxon>Bacilli</taxon>
        <taxon>Bacillales</taxon>
        <taxon>Paenibacillaceae</taxon>
        <taxon>Paenibacillus</taxon>
    </lineage>
</organism>
<name>A0A1H8GJG2_9BACL</name>
<protein>
    <submittedName>
        <fullName evidence="2">Uncharacterized protein</fullName>
    </submittedName>
</protein>
<evidence type="ECO:0000313" key="1">
    <source>
        <dbReference type="EMBL" id="QWU14233.1"/>
    </source>
</evidence>
<sequence length="211" mass="24134">MKIIGMKIEKYIGQTVSGHNCDFEYTDVELERHIIFGILSDNRKVKIKLWEEEGECGSGWCAASWGRIEIEEVERFDGYTFKLKAPITVPDLLPEKDYDDVENDVFSVYYDGGDGYYPNGGYSVDMDLFIQTIRHKDKRPVWVFKGSSNRGKSYIAAHINGLEVYETDSQETLPDSITSDVIVLGNKNTYTIDELEPKIFGNYELHIVDFG</sequence>
<reference evidence="2 3" key="1">
    <citation type="submission" date="2016-10" db="EMBL/GenBank/DDBJ databases">
        <authorList>
            <person name="de Groot N.N."/>
        </authorList>
    </citation>
    <scope>NUCLEOTIDE SEQUENCE [LARGE SCALE GENOMIC DNA]</scope>
    <source>
        <strain evidence="2 3">CGMCC 1.10238</strain>
    </source>
</reference>
<keyword evidence="4" id="KW-1185">Reference proteome</keyword>
<dbReference type="AlphaFoldDB" id="A0A1H8GJG2"/>
<dbReference type="EMBL" id="FODH01000001">
    <property type="protein sequence ID" value="SEN43627.1"/>
    <property type="molecule type" value="Genomic_DNA"/>
</dbReference>
<dbReference type="EMBL" id="CP076607">
    <property type="protein sequence ID" value="QWU14233.1"/>
    <property type="molecule type" value="Genomic_DNA"/>
</dbReference>
<proteinExistence type="predicted"/>
<reference evidence="1 4" key="2">
    <citation type="submission" date="2021-06" db="EMBL/GenBank/DDBJ databases">
        <title>Whole genome sequence of Paenibacillus sophorae DSM23020 for comparative genomics.</title>
        <authorList>
            <person name="Kim M.-J."/>
            <person name="Lee G."/>
            <person name="Shin J.-H."/>
        </authorList>
    </citation>
    <scope>NUCLEOTIDE SEQUENCE [LARGE SCALE GENOMIC DNA]</scope>
    <source>
        <strain evidence="1 4">DSM 23020</strain>
    </source>
</reference>
<dbReference type="STRING" id="1333845.SAMN04487895_101523"/>
<evidence type="ECO:0000313" key="3">
    <source>
        <dbReference type="Proteomes" id="UP000198809"/>
    </source>
</evidence>
<gene>
    <name evidence="1" type="ORF">KP014_20190</name>
    <name evidence="2" type="ORF">SAMN04487895_101523</name>
</gene>
<accession>A0A1H8GJG2</accession>
<evidence type="ECO:0000313" key="2">
    <source>
        <dbReference type="EMBL" id="SEN43627.1"/>
    </source>
</evidence>
<dbReference type="Proteomes" id="UP000683429">
    <property type="component" value="Chromosome"/>
</dbReference>